<accession>A0A1X7SFC0</accession>
<dbReference type="PANTHER" id="PTHR11879:SF22">
    <property type="entry name" value="ASPARTATE AMINOTRANSFERASE, MITOCHONDRIAL"/>
    <property type="match status" value="1"/>
</dbReference>
<dbReference type="OrthoDB" id="6752799at2759"/>
<dbReference type="STRING" id="400682.A0A1X7SFC0"/>
<dbReference type="GO" id="GO:0005739">
    <property type="term" value="C:mitochondrion"/>
    <property type="evidence" value="ECO:0007669"/>
    <property type="project" value="TreeGrafter"/>
</dbReference>
<evidence type="ECO:0000256" key="12">
    <source>
        <dbReference type="SAM" id="Phobius"/>
    </source>
</evidence>
<evidence type="ECO:0000256" key="5">
    <source>
        <dbReference type="ARBA" id="ARBA00022679"/>
    </source>
</evidence>
<keyword evidence="5" id="KW-0808">Transferase</keyword>
<dbReference type="InParanoid" id="A0A1X7SFC0"/>
<dbReference type="GO" id="GO:0030170">
    <property type="term" value="F:pyridoxal phosphate binding"/>
    <property type="evidence" value="ECO:0007669"/>
    <property type="project" value="InterPro"/>
</dbReference>
<dbReference type="EC" id="2.6.1.1" evidence="3"/>
<evidence type="ECO:0000256" key="9">
    <source>
        <dbReference type="ARBA" id="ARBA00041746"/>
    </source>
</evidence>
<evidence type="ECO:0000256" key="11">
    <source>
        <dbReference type="ARBA" id="ARBA00042891"/>
    </source>
</evidence>
<keyword evidence="12" id="KW-0812">Transmembrane</keyword>
<dbReference type="InterPro" id="IPR015424">
    <property type="entry name" value="PyrdxlP-dep_Trfase"/>
</dbReference>
<evidence type="ECO:0000256" key="3">
    <source>
        <dbReference type="ARBA" id="ARBA00012753"/>
    </source>
</evidence>
<dbReference type="Gene3D" id="3.40.640.10">
    <property type="entry name" value="Type I PLP-dependent aspartate aminotransferase-like (Major domain)"/>
    <property type="match status" value="1"/>
</dbReference>
<evidence type="ECO:0000256" key="2">
    <source>
        <dbReference type="ARBA" id="ARBA00011738"/>
    </source>
</evidence>
<proteinExistence type="predicted"/>
<evidence type="ECO:0000259" key="13">
    <source>
        <dbReference type="Pfam" id="PF00155"/>
    </source>
</evidence>
<dbReference type="PANTHER" id="PTHR11879">
    <property type="entry name" value="ASPARTATE AMINOTRANSFERASE"/>
    <property type="match status" value="1"/>
</dbReference>
<organism evidence="14">
    <name type="scientific">Amphimedon queenslandica</name>
    <name type="common">Sponge</name>
    <dbReference type="NCBI Taxonomy" id="400682"/>
    <lineage>
        <taxon>Eukaryota</taxon>
        <taxon>Metazoa</taxon>
        <taxon>Porifera</taxon>
        <taxon>Demospongiae</taxon>
        <taxon>Heteroscleromorpha</taxon>
        <taxon>Haplosclerida</taxon>
        <taxon>Niphatidae</taxon>
        <taxon>Amphimedon</taxon>
    </lineage>
</organism>
<evidence type="ECO:0000313" key="14">
    <source>
        <dbReference type="EnsemblMetazoa" id="Aqu2.1.00774_001"/>
    </source>
</evidence>
<reference evidence="14" key="1">
    <citation type="submission" date="2017-05" db="UniProtKB">
        <authorList>
            <consortium name="EnsemblMetazoa"/>
        </authorList>
    </citation>
    <scope>IDENTIFICATION</scope>
</reference>
<evidence type="ECO:0000256" key="6">
    <source>
        <dbReference type="ARBA" id="ARBA00022898"/>
    </source>
</evidence>
<dbReference type="InterPro" id="IPR004839">
    <property type="entry name" value="Aminotransferase_I/II_large"/>
</dbReference>
<evidence type="ECO:0000256" key="1">
    <source>
        <dbReference type="ARBA" id="ARBA00001933"/>
    </source>
</evidence>
<dbReference type="InterPro" id="IPR000796">
    <property type="entry name" value="Asp_trans"/>
</dbReference>
<feature type="transmembrane region" description="Helical" evidence="12">
    <location>
        <begin position="6"/>
        <end position="29"/>
    </location>
</feature>
<dbReference type="Pfam" id="PF00155">
    <property type="entry name" value="Aminotran_1_2"/>
    <property type="match status" value="1"/>
</dbReference>
<comment type="subunit">
    <text evidence="2">Homodimer.</text>
</comment>
<dbReference type="InterPro" id="IPR015421">
    <property type="entry name" value="PyrdxlP-dep_Trfase_major"/>
</dbReference>
<feature type="domain" description="Aminotransferase class I/classII large" evidence="13">
    <location>
        <begin position="12"/>
        <end position="52"/>
    </location>
</feature>
<evidence type="ECO:0000256" key="8">
    <source>
        <dbReference type="ARBA" id="ARBA00041257"/>
    </source>
</evidence>
<keyword evidence="12" id="KW-1133">Transmembrane helix</keyword>
<protein>
    <recommendedName>
        <fullName evidence="7">Aspartate aminotransferase, mitochondrial</fullName>
        <ecNumber evidence="3">2.6.1.1</ecNumber>
    </recommendedName>
    <alternativeName>
        <fullName evidence="8">Kynurenine aminotransferase 4</fullName>
    </alternativeName>
    <alternativeName>
        <fullName evidence="11">Kynurenine aminotransferase IV</fullName>
    </alternativeName>
    <alternativeName>
        <fullName evidence="10">Kynurenine--oxoglutarate transaminase 4</fullName>
    </alternativeName>
    <alternativeName>
        <fullName evidence="9">Kynurenine--oxoglutarate transaminase IV</fullName>
    </alternativeName>
</protein>
<evidence type="ECO:0000256" key="10">
    <source>
        <dbReference type="ARBA" id="ARBA00042867"/>
    </source>
</evidence>
<dbReference type="EnsemblMetazoa" id="Aqu2.1.00774_001">
    <property type="protein sequence ID" value="Aqu2.1.00774_001"/>
    <property type="gene ID" value="Aqu2.1.00774"/>
</dbReference>
<evidence type="ECO:0000256" key="4">
    <source>
        <dbReference type="ARBA" id="ARBA00022576"/>
    </source>
</evidence>
<evidence type="ECO:0000256" key="7">
    <source>
        <dbReference type="ARBA" id="ARBA00040891"/>
    </source>
</evidence>
<keyword evidence="12" id="KW-0472">Membrane</keyword>
<dbReference type="eggNOG" id="KOG1411">
    <property type="taxonomic scope" value="Eukaryota"/>
</dbReference>
<comment type="cofactor">
    <cofactor evidence="1">
        <name>pyridoxal 5'-phosphate</name>
        <dbReference type="ChEBI" id="CHEBI:597326"/>
    </cofactor>
</comment>
<dbReference type="SUPFAM" id="SSF53383">
    <property type="entry name" value="PLP-dependent transferases"/>
    <property type="match status" value="1"/>
</dbReference>
<keyword evidence="4" id="KW-0032">Aminotransferase</keyword>
<dbReference type="AlphaFoldDB" id="A0A1X7SFC0"/>
<dbReference type="GO" id="GO:0006533">
    <property type="term" value="P:L-aspartate catabolic process"/>
    <property type="evidence" value="ECO:0007669"/>
    <property type="project" value="TreeGrafter"/>
</dbReference>
<sequence length="52" mass="5696">MYSGFILLYVSAQAIGGTGALRIIALFLAKFFPHQKTIYVPAPTWGNHAPVF</sequence>
<keyword evidence="6" id="KW-0663">Pyridoxal phosphate</keyword>
<name>A0A1X7SFC0_AMPQE</name>
<dbReference type="GO" id="GO:0004069">
    <property type="term" value="F:L-aspartate:2-oxoglutarate aminotransferase activity"/>
    <property type="evidence" value="ECO:0007669"/>
    <property type="project" value="UniProtKB-EC"/>
</dbReference>